<comment type="caution">
    <text evidence="15">The sequence shown here is derived from an EMBL/GenBank/DDBJ whole genome shotgun (WGS) entry which is preliminary data.</text>
</comment>
<dbReference type="GO" id="GO:0003677">
    <property type="term" value="F:DNA binding"/>
    <property type="evidence" value="ECO:0007669"/>
    <property type="project" value="UniProtKB-UniRule"/>
</dbReference>
<comment type="subcellular location">
    <subcellularLocation>
        <location evidence="2 13">Nucleus</location>
    </subcellularLocation>
</comment>
<dbReference type="InterPro" id="IPR011335">
    <property type="entry name" value="Restrct_endonuc-II-like"/>
</dbReference>
<dbReference type="GO" id="GO:0006308">
    <property type="term" value="P:DNA catabolic process"/>
    <property type="evidence" value="ECO:0007669"/>
    <property type="project" value="UniProtKB-UniRule"/>
</dbReference>
<evidence type="ECO:0000256" key="5">
    <source>
        <dbReference type="ARBA" id="ARBA00022723"/>
    </source>
</evidence>
<keyword evidence="11 13" id="KW-0234">DNA repair</keyword>
<keyword evidence="8 13" id="KW-0378">Hydrolase</keyword>
<comment type="function">
    <text evidence="13">Interacts with EME1 to form a DNA structure-specific endonuclease with substrate preference for branched DNA structures with a 5'-end at the branch nick. Typical substrates include 3'-flap structures, D-loops, replication forks and nicked Holliday junctions. May be required in mitosis for the processing of stalled or collapsed replication fork intermediates. May be required in meiosis for the repair of meiosis-specific double strand breaks subsequent to single-end invasion (SEI).</text>
</comment>
<comment type="cofactor">
    <cofactor evidence="1 13">
        <name>Mg(2+)</name>
        <dbReference type="ChEBI" id="CHEBI:18420"/>
    </cofactor>
</comment>
<organism evidence="15 16">
    <name type="scientific">Owenia fusiformis</name>
    <name type="common">Polychaete worm</name>
    <dbReference type="NCBI Taxonomy" id="6347"/>
    <lineage>
        <taxon>Eukaryota</taxon>
        <taxon>Metazoa</taxon>
        <taxon>Spiralia</taxon>
        <taxon>Lophotrochozoa</taxon>
        <taxon>Annelida</taxon>
        <taxon>Polychaeta</taxon>
        <taxon>Sedentaria</taxon>
        <taxon>Canalipalpata</taxon>
        <taxon>Sabellida</taxon>
        <taxon>Oweniida</taxon>
        <taxon>Oweniidae</taxon>
        <taxon>Owenia</taxon>
    </lineage>
</organism>
<dbReference type="GO" id="GO:0000712">
    <property type="term" value="P:resolution of meiotic recombination intermediates"/>
    <property type="evidence" value="ECO:0007669"/>
    <property type="project" value="TreeGrafter"/>
</dbReference>
<dbReference type="SUPFAM" id="SSF52980">
    <property type="entry name" value="Restriction endonuclease-like"/>
    <property type="match status" value="1"/>
</dbReference>
<dbReference type="GO" id="GO:0031573">
    <property type="term" value="P:mitotic intra-S DNA damage checkpoint signaling"/>
    <property type="evidence" value="ECO:0007669"/>
    <property type="project" value="TreeGrafter"/>
</dbReference>
<sequence length="350" mass="39358">ENSQSSYSSLLDQGVSSKENSQSSYSSLLDQGISSKDSSQSSSSSSVKSLPKVNFVLQPGTFDIVLCVDNQEVYGAGSNKQAMVAELIKHGVESDVRKLQVGDFLWIAREKTKPIMGQLQLPQGRELVLDYVVERKRMDDLAGSICDGRFKEQKHRLRHCGLRKPIYLVEEYGSRQHFSIGEDALNQAITNTQVIDQFFVKQTRDTKESAAYLTVMTRYLQAHYNGKTLHACHRGDLIDYCEELNINSSKQHLMTFTEFNESSIKTKVSSVRQMFGKHLMMIHGLTNEKASAIVEKYPTPSDLFDAFEACSTVKEKETLLAPIKFGNANRCIGVAMSKQVYMLYNLHVSH</sequence>
<evidence type="ECO:0000256" key="4">
    <source>
        <dbReference type="ARBA" id="ARBA00022722"/>
    </source>
</evidence>
<dbReference type="Proteomes" id="UP000749559">
    <property type="component" value="Unassembled WGS sequence"/>
</dbReference>
<evidence type="ECO:0000256" key="3">
    <source>
        <dbReference type="ARBA" id="ARBA00010015"/>
    </source>
</evidence>
<dbReference type="PANTHER" id="PTHR13451">
    <property type="entry name" value="CLASS II CROSSOVER JUNCTION ENDONUCLEASE MUS81"/>
    <property type="match status" value="1"/>
</dbReference>
<evidence type="ECO:0000256" key="12">
    <source>
        <dbReference type="ARBA" id="ARBA00023242"/>
    </source>
</evidence>
<protein>
    <recommendedName>
        <fullName evidence="13">Crossover junction endonuclease MUS81</fullName>
        <ecNumber evidence="13">3.1.22.-</ecNumber>
    </recommendedName>
</protein>
<dbReference type="OrthoDB" id="5963188at2759"/>
<dbReference type="GO" id="GO:0048476">
    <property type="term" value="C:Holliday junction resolvase complex"/>
    <property type="evidence" value="ECO:0007669"/>
    <property type="project" value="UniProtKB-UniRule"/>
</dbReference>
<evidence type="ECO:0000256" key="1">
    <source>
        <dbReference type="ARBA" id="ARBA00001946"/>
    </source>
</evidence>
<dbReference type="InterPro" id="IPR047416">
    <property type="entry name" value="XPF_nuclease_Mus81"/>
</dbReference>
<evidence type="ECO:0000256" key="7">
    <source>
        <dbReference type="ARBA" id="ARBA00022763"/>
    </source>
</evidence>
<evidence type="ECO:0000256" key="10">
    <source>
        <dbReference type="ARBA" id="ARBA00023172"/>
    </source>
</evidence>
<feature type="compositionally biased region" description="Polar residues" evidence="14">
    <location>
        <begin position="1"/>
        <end position="15"/>
    </location>
</feature>
<evidence type="ECO:0000256" key="8">
    <source>
        <dbReference type="ARBA" id="ARBA00022801"/>
    </source>
</evidence>
<keyword evidence="5 13" id="KW-0479">Metal-binding</keyword>
<gene>
    <name evidence="15" type="ORF">OFUS_LOCUS17103</name>
</gene>
<feature type="compositionally biased region" description="Low complexity" evidence="14">
    <location>
        <begin position="34"/>
        <end position="46"/>
    </location>
</feature>
<keyword evidence="10 13" id="KW-0233">DNA recombination</keyword>
<comment type="similarity">
    <text evidence="3 13">Belongs to the XPF family.</text>
</comment>
<comment type="subunit">
    <text evidence="13">Interacts with EME1.</text>
</comment>
<feature type="compositionally biased region" description="Low complexity" evidence="14">
    <location>
        <begin position="16"/>
        <end position="27"/>
    </location>
</feature>
<name>A0A8J1XWH0_OWEFU</name>
<dbReference type="Pfam" id="PF02732">
    <property type="entry name" value="ERCC4"/>
    <property type="match status" value="1"/>
</dbReference>
<dbReference type="SMART" id="SM00891">
    <property type="entry name" value="ERCC4"/>
    <property type="match status" value="1"/>
</dbReference>
<evidence type="ECO:0000256" key="9">
    <source>
        <dbReference type="ARBA" id="ARBA00022842"/>
    </source>
</evidence>
<dbReference type="InterPro" id="IPR033309">
    <property type="entry name" value="Mus81"/>
</dbReference>
<feature type="non-terminal residue" evidence="15">
    <location>
        <position position="1"/>
    </location>
</feature>
<keyword evidence="6 13" id="KW-0255">Endonuclease</keyword>
<evidence type="ECO:0000256" key="11">
    <source>
        <dbReference type="ARBA" id="ARBA00023204"/>
    </source>
</evidence>
<dbReference type="GO" id="GO:0005634">
    <property type="term" value="C:nucleus"/>
    <property type="evidence" value="ECO:0007669"/>
    <property type="project" value="UniProtKB-SubCell"/>
</dbReference>
<dbReference type="PANTHER" id="PTHR13451:SF0">
    <property type="entry name" value="CROSSOVER JUNCTION ENDONUCLEASE MUS81"/>
    <property type="match status" value="1"/>
</dbReference>
<keyword evidence="9 13" id="KW-0460">Magnesium</keyword>
<keyword evidence="12 13" id="KW-0539">Nucleus</keyword>
<dbReference type="Pfam" id="PF21292">
    <property type="entry name" value="EME1-MUS81_C"/>
    <property type="match status" value="1"/>
</dbReference>
<dbReference type="GO" id="GO:0008821">
    <property type="term" value="F:crossover junction DNA endonuclease activity"/>
    <property type="evidence" value="ECO:0007669"/>
    <property type="project" value="UniProtKB-UniRule"/>
</dbReference>
<dbReference type="AlphaFoldDB" id="A0A8J1XWH0"/>
<dbReference type="GO" id="GO:0048257">
    <property type="term" value="F:3'-flap endonuclease activity"/>
    <property type="evidence" value="ECO:0007669"/>
    <property type="project" value="TreeGrafter"/>
</dbReference>
<dbReference type="Gene3D" id="3.40.50.10130">
    <property type="match status" value="1"/>
</dbReference>
<accession>A0A8J1XWH0</accession>
<keyword evidence="16" id="KW-1185">Reference proteome</keyword>
<feature type="region of interest" description="Disordered" evidence="14">
    <location>
        <begin position="1"/>
        <end position="46"/>
    </location>
</feature>
<dbReference type="GO" id="GO:0046872">
    <property type="term" value="F:metal ion binding"/>
    <property type="evidence" value="ECO:0007669"/>
    <property type="project" value="UniProtKB-UniRule"/>
</dbReference>
<proteinExistence type="inferred from homology"/>
<dbReference type="EMBL" id="CAIIXF020000008">
    <property type="protein sequence ID" value="CAH1792081.1"/>
    <property type="molecule type" value="Genomic_DNA"/>
</dbReference>
<reference evidence="15" key="1">
    <citation type="submission" date="2022-03" db="EMBL/GenBank/DDBJ databases">
        <authorList>
            <person name="Martin C."/>
        </authorList>
    </citation>
    <scope>NUCLEOTIDE SEQUENCE</scope>
</reference>
<dbReference type="InterPro" id="IPR006166">
    <property type="entry name" value="ERCC4_domain"/>
</dbReference>
<evidence type="ECO:0000313" key="15">
    <source>
        <dbReference type="EMBL" id="CAH1792081.1"/>
    </source>
</evidence>
<dbReference type="GO" id="GO:0000727">
    <property type="term" value="P:double-strand break repair via break-induced replication"/>
    <property type="evidence" value="ECO:0007669"/>
    <property type="project" value="UniProtKB-UniRule"/>
</dbReference>
<dbReference type="FunFam" id="3.40.50.10130:FF:000003">
    <property type="entry name" value="Crossover junction endonuclease MUS81"/>
    <property type="match status" value="1"/>
</dbReference>
<dbReference type="EC" id="3.1.22.-" evidence="13"/>
<keyword evidence="7 13" id="KW-0227">DNA damage</keyword>
<keyword evidence="4 13" id="KW-0540">Nuclease</keyword>
<evidence type="ECO:0000256" key="14">
    <source>
        <dbReference type="SAM" id="MobiDB-lite"/>
    </source>
</evidence>
<evidence type="ECO:0000256" key="2">
    <source>
        <dbReference type="ARBA" id="ARBA00004123"/>
    </source>
</evidence>
<evidence type="ECO:0000313" key="16">
    <source>
        <dbReference type="Proteomes" id="UP000749559"/>
    </source>
</evidence>
<evidence type="ECO:0000256" key="13">
    <source>
        <dbReference type="RuleBase" id="RU369042"/>
    </source>
</evidence>
<evidence type="ECO:0000256" key="6">
    <source>
        <dbReference type="ARBA" id="ARBA00022759"/>
    </source>
</evidence>
<dbReference type="Gene3D" id="1.10.150.670">
    <property type="entry name" value="Crossover junction endonuclease EME1, DNA-binding domain"/>
    <property type="match status" value="1"/>
</dbReference>
<dbReference type="CDD" id="cd20074">
    <property type="entry name" value="XPF_nuclease_Mus81"/>
    <property type="match status" value="1"/>
</dbReference>
<dbReference type="InterPro" id="IPR042530">
    <property type="entry name" value="EME1/EME2_C"/>
</dbReference>